<dbReference type="OMA" id="NCNIPSI"/>
<gene>
    <name evidence="1" type="ORF">GSPATT00019261001</name>
</gene>
<evidence type="ECO:0000313" key="1">
    <source>
        <dbReference type="EMBL" id="CAK85544.1"/>
    </source>
</evidence>
<dbReference type="EMBL" id="CT868541">
    <property type="protein sequence ID" value="CAK85544.1"/>
    <property type="molecule type" value="Genomic_DNA"/>
</dbReference>
<dbReference type="OrthoDB" id="10288009at2759"/>
<organism evidence="1 2">
    <name type="scientific">Paramecium tetraurelia</name>
    <dbReference type="NCBI Taxonomy" id="5888"/>
    <lineage>
        <taxon>Eukaryota</taxon>
        <taxon>Sar</taxon>
        <taxon>Alveolata</taxon>
        <taxon>Ciliophora</taxon>
        <taxon>Intramacronucleata</taxon>
        <taxon>Oligohymenophorea</taxon>
        <taxon>Peniculida</taxon>
        <taxon>Parameciidae</taxon>
        <taxon>Paramecium</taxon>
    </lineage>
</organism>
<keyword evidence="2" id="KW-1185">Reference proteome</keyword>
<dbReference type="GeneID" id="5038711"/>
<dbReference type="Proteomes" id="UP000000600">
    <property type="component" value="Unassembled WGS sequence"/>
</dbReference>
<evidence type="ECO:0000313" key="2">
    <source>
        <dbReference type="Proteomes" id="UP000000600"/>
    </source>
</evidence>
<dbReference type="InParanoid" id="A0DR77"/>
<accession>A0DR77</accession>
<sequence>MYTLINELWNAQQSNPFQLSIHIPQTIIINQGFKIQWYFSQNNKILKRKSINCNIPSIISYLKQNNTPMNIITISSPYVVEGFGQIQLKNEPIAIEQIQQLLIHYQTYPHIIENPIILQEHFQLAQYISLKWNKNYTFIQECDSHSYQVNQQCLKLTPHYRSQINMLSQQLVQRIQQIYQVRGQLSEMNIIMCLQDKPIFLWCTEIKFINDQYVRQEDDQFRLWNRIKEFRLTFNPITKHHRCQSNLEGQAINQSQQNENLNKSTLYLNLNGLISNRAHNVSVTSNVSNSKQHIQPLFTQMKSARSNITSNININVKQLLNNNNHNQSQELSTQRQSRGGSVLKQLSNRSFSNRSQSMYKVHLNDDKIQQCGNQKKNGSMTQRTEASEQELLLQPKITKSSSKVVNCLRQRLQEIKLKQLL</sequence>
<reference evidence="1 2" key="1">
    <citation type="journal article" date="2006" name="Nature">
        <title>Global trends of whole-genome duplications revealed by the ciliate Paramecium tetraurelia.</title>
        <authorList>
            <consortium name="Genoscope"/>
            <person name="Aury J.-M."/>
            <person name="Jaillon O."/>
            <person name="Duret L."/>
            <person name="Noel B."/>
            <person name="Jubin C."/>
            <person name="Porcel B.M."/>
            <person name="Segurens B."/>
            <person name="Daubin V."/>
            <person name="Anthouard V."/>
            <person name="Aiach N."/>
            <person name="Arnaiz O."/>
            <person name="Billaut A."/>
            <person name="Beisson J."/>
            <person name="Blanc I."/>
            <person name="Bouhouche K."/>
            <person name="Camara F."/>
            <person name="Duharcourt S."/>
            <person name="Guigo R."/>
            <person name="Gogendeau D."/>
            <person name="Katinka M."/>
            <person name="Keller A.-M."/>
            <person name="Kissmehl R."/>
            <person name="Klotz C."/>
            <person name="Koll F."/>
            <person name="Le Moue A."/>
            <person name="Lepere C."/>
            <person name="Malinsky S."/>
            <person name="Nowacki M."/>
            <person name="Nowak J.K."/>
            <person name="Plattner H."/>
            <person name="Poulain J."/>
            <person name="Ruiz F."/>
            <person name="Serrano V."/>
            <person name="Zagulski M."/>
            <person name="Dessen P."/>
            <person name="Betermier M."/>
            <person name="Weissenbach J."/>
            <person name="Scarpelli C."/>
            <person name="Schachter V."/>
            <person name="Sperling L."/>
            <person name="Meyer E."/>
            <person name="Cohen J."/>
            <person name="Wincker P."/>
        </authorList>
    </citation>
    <scope>NUCLEOTIDE SEQUENCE [LARGE SCALE GENOMIC DNA]</scope>
    <source>
        <strain evidence="1 2">Stock d4-2</strain>
    </source>
</reference>
<dbReference type="RefSeq" id="XP_001452941.1">
    <property type="nucleotide sequence ID" value="XM_001452904.1"/>
</dbReference>
<proteinExistence type="predicted"/>
<name>A0DR77_PARTE</name>
<dbReference type="HOGENOM" id="CLU_652941_0_0_1"/>
<protein>
    <submittedName>
        <fullName evidence="1">Uncharacterized protein</fullName>
    </submittedName>
</protein>
<dbReference type="KEGG" id="ptm:GSPATT00019261001"/>
<dbReference type="AlphaFoldDB" id="A0DR77"/>